<dbReference type="Gene3D" id="3.40.390.10">
    <property type="entry name" value="Collagenase (Catalytic Domain)"/>
    <property type="match status" value="1"/>
</dbReference>
<feature type="chain" id="PRO_5031605325" description="Metalloendopeptidase" evidence="11">
    <location>
        <begin position="18"/>
        <end position="250"/>
    </location>
</feature>
<evidence type="ECO:0000313" key="14">
    <source>
        <dbReference type="Proteomes" id="UP000594454"/>
    </source>
</evidence>
<evidence type="ECO:0000256" key="3">
    <source>
        <dbReference type="ARBA" id="ARBA00022729"/>
    </source>
</evidence>
<keyword evidence="14" id="KW-1185">Reference proteome</keyword>
<accession>A0A7R8UY17</accession>
<evidence type="ECO:0000259" key="12">
    <source>
        <dbReference type="PROSITE" id="PS51864"/>
    </source>
</evidence>
<dbReference type="FunFam" id="3.40.390.10:FF:000015">
    <property type="entry name" value="Meprin A subunit"/>
    <property type="match status" value="1"/>
</dbReference>
<dbReference type="PRINTS" id="PR00480">
    <property type="entry name" value="ASTACIN"/>
</dbReference>
<name>A0A7R8UY17_HERIL</name>
<dbReference type="GO" id="GO:0004222">
    <property type="term" value="F:metalloendopeptidase activity"/>
    <property type="evidence" value="ECO:0007669"/>
    <property type="project" value="UniProtKB-UniRule"/>
</dbReference>
<dbReference type="InParanoid" id="A0A7R8UY17"/>
<evidence type="ECO:0000256" key="8">
    <source>
        <dbReference type="ARBA" id="ARBA00023157"/>
    </source>
</evidence>
<dbReference type="Pfam" id="PF01400">
    <property type="entry name" value="Astacin"/>
    <property type="match status" value="1"/>
</dbReference>
<dbReference type="PANTHER" id="PTHR10127">
    <property type="entry name" value="DISCOIDIN, CUB, EGF, LAMININ , AND ZINC METALLOPROTEASE DOMAIN CONTAINING"/>
    <property type="match status" value="1"/>
</dbReference>
<keyword evidence="2 10" id="KW-0479">Metal-binding</keyword>
<dbReference type="EC" id="3.4.24.-" evidence="11"/>
<evidence type="ECO:0000313" key="13">
    <source>
        <dbReference type="EMBL" id="CAD7089235.1"/>
    </source>
</evidence>
<dbReference type="SMART" id="SM00235">
    <property type="entry name" value="ZnMc"/>
    <property type="match status" value="1"/>
</dbReference>
<dbReference type="SUPFAM" id="SSF55486">
    <property type="entry name" value="Metalloproteases ('zincins'), catalytic domain"/>
    <property type="match status" value="1"/>
</dbReference>
<evidence type="ECO:0000256" key="6">
    <source>
        <dbReference type="ARBA" id="ARBA00023049"/>
    </source>
</evidence>
<feature type="signal peptide" evidence="11">
    <location>
        <begin position="1"/>
        <end position="17"/>
    </location>
</feature>
<dbReference type="InterPro" id="IPR001506">
    <property type="entry name" value="Peptidase_M12A"/>
</dbReference>
<dbReference type="InterPro" id="IPR034035">
    <property type="entry name" value="Astacin-like_dom"/>
</dbReference>
<keyword evidence="9" id="KW-0325">Glycoprotein</keyword>
<dbReference type="Proteomes" id="UP000594454">
    <property type="component" value="Chromosome 4"/>
</dbReference>
<reference evidence="13 14" key="1">
    <citation type="submission" date="2020-11" db="EMBL/GenBank/DDBJ databases">
        <authorList>
            <person name="Wallbank WR R."/>
            <person name="Pardo Diaz C."/>
            <person name="Kozak K."/>
            <person name="Martin S."/>
            <person name="Jiggins C."/>
            <person name="Moest M."/>
            <person name="Warren A I."/>
            <person name="Generalovic N T."/>
            <person name="Byers J.R.P. K."/>
            <person name="Montejo-Kovacevich G."/>
            <person name="Yen C E."/>
        </authorList>
    </citation>
    <scope>NUCLEOTIDE SEQUENCE [LARGE SCALE GENOMIC DNA]</scope>
</reference>
<dbReference type="InterPro" id="IPR024079">
    <property type="entry name" value="MetalloPept_cat_dom_sf"/>
</dbReference>
<feature type="binding site" evidence="10">
    <location>
        <position position="157"/>
    </location>
    <ligand>
        <name>Zn(2+)</name>
        <dbReference type="ChEBI" id="CHEBI:29105"/>
        <note>catalytic</note>
    </ligand>
</feature>
<dbReference type="EMBL" id="LR899012">
    <property type="protein sequence ID" value="CAD7089235.1"/>
    <property type="molecule type" value="Genomic_DNA"/>
</dbReference>
<keyword evidence="4 10" id="KW-0378">Hydrolase</keyword>
<comment type="caution">
    <text evidence="10">Lacks conserved residue(s) required for the propagation of feature annotation.</text>
</comment>
<dbReference type="OrthoDB" id="291007at2759"/>
<dbReference type="GO" id="GO:0008270">
    <property type="term" value="F:zinc ion binding"/>
    <property type="evidence" value="ECO:0007669"/>
    <property type="project" value="UniProtKB-UniRule"/>
</dbReference>
<dbReference type="AlphaFoldDB" id="A0A7R8UY17"/>
<evidence type="ECO:0000256" key="9">
    <source>
        <dbReference type="ARBA" id="ARBA00023180"/>
    </source>
</evidence>
<comment type="cofactor">
    <cofactor evidence="10 11">
        <name>Zn(2+)</name>
        <dbReference type="ChEBI" id="CHEBI:29105"/>
    </cofactor>
    <text evidence="10 11">Binds 1 zinc ion per subunit.</text>
</comment>
<protein>
    <recommendedName>
        <fullName evidence="11">Metalloendopeptidase</fullName>
        <ecNumber evidence="11">3.4.24.-</ecNumber>
    </recommendedName>
</protein>
<dbReference type="InterPro" id="IPR006026">
    <property type="entry name" value="Peptidase_Metallo"/>
</dbReference>
<dbReference type="CDD" id="cd04280">
    <property type="entry name" value="ZnMc_astacin_like"/>
    <property type="match status" value="1"/>
</dbReference>
<dbReference type="OMA" id="ETRRWPN"/>
<keyword evidence="8" id="KW-1015">Disulfide bond</keyword>
<dbReference type="PANTHER" id="PTHR10127:SF780">
    <property type="entry name" value="METALLOENDOPEPTIDASE"/>
    <property type="match status" value="1"/>
</dbReference>
<organism evidence="13 14">
    <name type="scientific">Hermetia illucens</name>
    <name type="common">Black soldier fly</name>
    <dbReference type="NCBI Taxonomy" id="343691"/>
    <lineage>
        <taxon>Eukaryota</taxon>
        <taxon>Metazoa</taxon>
        <taxon>Ecdysozoa</taxon>
        <taxon>Arthropoda</taxon>
        <taxon>Hexapoda</taxon>
        <taxon>Insecta</taxon>
        <taxon>Pterygota</taxon>
        <taxon>Neoptera</taxon>
        <taxon>Endopterygota</taxon>
        <taxon>Diptera</taxon>
        <taxon>Brachycera</taxon>
        <taxon>Stratiomyomorpha</taxon>
        <taxon>Stratiomyidae</taxon>
        <taxon>Hermetiinae</taxon>
        <taxon>Hermetia</taxon>
    </lineage>
</organism>
<feature type="active site" evidence="10">
    <location>
        <position position="148"/>
    </location>
</feature>
<keyword evidence="1 10" id="KW-0645">Protease</keyword>
<keyword evidence="7" id="KW-0865">Zymogen</keyword>
<keyword evidence="5 10" id="KW-0862">Zinc</keyword>
<keyword evidence="3 11" id="KW-0732">Signal</keyword>
<evidence type="ECO:0000256" key="5">
    <source>
        <dbReference type="ARBA" id="ARBA00022833"/>
    </source>
</evidence>
<evidence type="ECO:0000256" key="2">
    <source>
        <dbReference type="ARBA" id="ARBA00022723"/>
    </source>
</evidence>
<feature type="domain" description="Peptidase M12A" evidence="12">
    <location>
        <begin position="55"/>
        <end position="250"/>
    </location>
</feature>
<evidence type="ECO:0000256" key="1">
    <source>
        <dbReference type="ARBA" id="ARBA00022670"/>
    </source>
</evidence>
<proteinExistence type="predicted"/>
<evidence type="ECO:0000256" key="4">
    <source>
        <dbReference type="ARBA" id="ARBA00022801"/>
    </source>
</evidence>
<dbReference type="PROSITE" id="PS51864">
    <property type="entry name" value="ASTACIN"/>
    <property type="match status" value="1"/>
</dbReference>
<evidence type="ECO:0000256" key="10">
    <source>
        <dbReference type="PROSITE-ProRule" id="PRU01211"/>
    </source>
</evidence>
<evidence type="ECO:0000256" key="11">
    <source>
        <dbReference type="RuleBase" id="RU361183"/>
    </source>
</evidence>
<evidence type="ECO:0000256" key="7">
    <source>
        <dbReference type="ARBA" id="ARBA00023145"/>
    </source>
</evidence>
<sequence length="250" mass="28634">MRCKVGILVLLAVAASSSPSNRMSDREAIETQKLYEKGNYFEGDILFPDGFNMRNGLTYLPWRWTNNTVYYEIGSEYTDAHKNTIIGALNEIEAATCIKFVPRTDQPNYIQIKYERPGCLAYIGMIGGPQLVNLEIPGCVYHHTAMHEVIHALGFFHQQSAINRDDYVEILWENIEEDHKYNFDKQDESLITDFGVKYDYESIMHYADTAFSMNGQKTIITKDPAYQKVIGRGRRLSAADIAKINIMYNC</sequence>
<feature type="binding site" evidence="10">
    <location>
        <position position="147"/>
    </location>
    <ligand>
        <name>Zn(2+)</name>
        <dbReference type="ChEBI" id="CHEBI:29105"/>
        <note>catalytic</note>
    </ligand>
</feature>
<feature type="binding site" evidence="10">
    <location>
        <position position="151"/>
    </location>
    <ligand>
        <name>Zn(2+)</name>
        <dbReference type="ChEBI" id="CHEBI:29105"/>
        <note>catalytic</note>
    </ligand>
</feature>
<dbReference type="GO" id="GO:0006508">
    <property type="term" value="P:proteolysis"/>
    <property type="evidence" value="ECO:0007669"/>
    <property type="project" value="UniProtKB-KW"/>
</dbReference>
<keyword evidence="6 10" id="KW-0482">Metalloprotease</keyword>
<gene>
    <name evidence="13" type="ORF">HERILL_LOCUS11803</name>
</gene>